<name>A0A4Z2J6C8_9TELE</name>
<feature type="region of interest" description="Disordered" evidence="1">
    <location>
        <begin position="54"/>
        <end position="86"/>
    </location>
</feature>
<organism evidence="2 3">
    <name type="scientific">Liparis tanakae</name>
    <name type="common">Tanaka's snailfish</name>
    <dbReference type="NCBI Taxonomy" id="230148"/>
    <lineage>
        <taxon>Eukaryota</taxon>
        <taxon>Metazoa</taxon>
        <taxon>Chordata</taxon>
        <taxon>Craniata</taxon>
        <taxon>Vertebrata</taxon>
        <taxon>Euteleostomi</taxon>
        <taxon>Actinopterygii</taxon>
        <taxon>Neopterygii</taxon>
        <taxon>Teleostei</taxon>
        <taxon>Neoteleostei</taxon>
        <taxon>Acanthomorphata</taxon>
        <taxon>Eupercaria</taxon>
        <taxon>Perciformes</taxon>
        <taxon>Cottioidei</taxon>
        <taxon>Cottales</taxon>
        <taxon>Liparidae</taxon>
        <taxon>Liparis</taxon>
    </lineage>
</organism>
<protein>
    <submittedName>
        <fullName evidence="2">Uncharacterized protein</fullName>
    </submittedName>
</protein>
<comment type="caution">
    <text evidence="2">The sequence shown here is derived from an EMBL/GenBank/DDBJ whole genome shotgun (WGS) entry which is preliminary data.</text>
</comment>
<dbReference type="AlphaFoldDB" id="A0A4Z2J6C8"/>
<evidence type="ECO:0000313" key="3">
    <source>
        <dbReference type="Proteomes" id="UP000314294"/>
    </source>
</evidence>
<keyword evidence="3" id="KW-1185">Reference proteome</keyword>
<gene>
    <name evidence="2" type="ORF">EYF80_004446</name>
</gene>
<dbReference type="Proteomes" id="UP000314294">
    <property type="component" value="Unassembled WGS sequence"/>
</dbReference>
<reference evidence="2 3" key="1">
    <citation type="submission" date="2019-03" db="EMBL/GenBank/DDBJ databases">
        <title>First draft genome of Liparis tanakae, snailfish: a comprehensive survey of snailfish specific genes.</title>
        <authorList>
            <person name="Kim W."/>
            <person name="Song I."/>
            <person name="Jeong J.-H."/>
            <person name="Kim D."/>
            <person name="Kim S."/>
            <person name="Ryu S."/>
            <person name="Song J.Y."/>
            <person name="Lee S.K."/>
        </authorList>
    </citation>
    <scope>NUCLEOTIDE SEQUENCE [LARGE SCALE GENOMIC DNA]</scope>
    <source>
        <tissue evidence="2">Muscle</tissue>
    </source>
</reference>
<sequence>MQYVTKRGRLRTTKATETVPSSRMVLFSMPLVLLPCMARRSSLRHIYPVHGEIDRGNGIDPAQRHGGEVRHQDDGNTEATRFFSKF</sequence>
<feature type="compositionally biased region" description="Basic and acidic residues" evidence="1">
    <location>
        <begin position="54"/>
        <end position="74"/>
    </location>
</feature>
<proteinExistence type="predicted"/>
<dbReference type="EMBL" id="SRLO01000021">
    <property type="protein sequence ID" value="TNN85424.1"/>
    <property type="molecule type" value="Genomic_DNA"/>
</dbReference>
<evidence type="ECO:0000313" key="2">
    <source>
        <dbReference type="EMBL" id="TNN85424.1"/>
    </source>
</evidence>
<accession>A0A4Z2J6C8</accession>
<evidence type="ECO:0000256" key="1">
    <source>
        <dbReference type="SAM" id="MobiDB-lite"/>
    </source>
</evidence>